<feature type="region of interest" description="Disordered" evidence="9">
    <location>
        <begin position="1"/>
        <end position="41"/>
    </location>
</feature>
<dbReference type="InterPro" id="IPR027417">
    <property type="entry name" value="P-loop_NTPase"/>
</dbReference>
<evidence type="ECO:0000256" key="6">
    <source>
        <dbReference type="PROSITE-ProRule" id="PRU00283"/>
    </source>
</evidence>
<dbReference type="InterPro" id="IPR036961">
    <property type="entry name" value="Kinesin_motor_dom_sf"/>
</dbReference>
<protein>
    <recommendedName>
        <fullName evidence="7">Kinesin-like protein</fullName>
    </recommendedName>
</protein>
<accession>A0AAW2T404</accession>
<feature type="binding site" evidence="6">
    <location>
        <begin position="467"/>
        <end position="474"/>
    </location>
    <ligand>
        <name>ATP</name>
        <dbReference type="ChEBI" id="CHEBI:30616"/>
    </ligand>
</feature>
<organism evidence="11">
    <name type="scientific">Sesamum radiatum</name>
    <name type="common">Black benniseed</name>
    <dbReference type="NCBI Taxonomy" id="300843"/>
    <lineage>
        <taxon>Eukaryota</taxon>
        <taxon>Viridiplantae</taxon>
        <taxon>Streptophyta</taxon>
        <taxon>Embryophyta</taxon>
        <taxon>Tracheophyta</taxon>
        <taxon>Spermatophyta</taxon>
        <taxon>Magnoliopsida</taxon>
        <taxon>eudicotyledons</taxon>
        <taxon>Gunneridae</taxon>
        <taxon>Pentapetalae</taxon>
        <taxon>asterids</taxon>
        <taxon>lamiids</taxon>
        <taxon>Lamiales</taxon>
        <taxon>Pedaliaceae</taxon>
        <taxon>Sesamum</taxon>
    </lineage>
</organism>
<evidence type="ECO:0000256" key="1">
    <source>
        <dbReference type="ARBA" id="ARBA00010899"/>
    </source>
</evidence>
<dbReference type="SUPFAM" id="SSF52540">
    <property type="entry name" value="P-loop containing nucleoside triphosphate hydrolases"/>
    <property type="match status" value="1"/>
</dbReference>
<evidence type="ECO:0000256" key="4">
    <source>
        <dbReference type="ARBA" id="ARBA00022840"/>
    </source>
</evidence>
<feature type="compositionally biased region" description="Polar residues" evidence="9">
    <location>
        <begin position="1"/>
        <end position="16"/>
    </location>
</feature>
<reference evidence="11" key="2">
    <citation type="journal article" date="2024" name="Plant">
        <title>Genomic evolution and insights into agronomic trait innovations of Sesamum species.</title>
        <authorList>
            <person name="Miao H."/>
            <person name="Wang L."/>
            <person name="Qu L."/>
            <person name="Liu H."/>
            <person name="Sun Y."/>
            <person name="Le M."/>
            <person name="Wang Q."/>
            <person name="Wei S."/>
            <person name="Zheng Y."/>
            <person name="Lin W."/>
            <person name="Duan Y."/>
            <person name="Cao H."/>
            <person name="Xiong S."/>
            <person name="Wang X."/>
            <person name="Wei L."/>
            <person name="Li C."/>
            <person name="Ma Q."/>
            <person name="Ju M."/>
            <person name="Zhao R."/>
            <person name="Li G."/>
            <person name="Mu C."/>
            <person name="Tian Q."/>
            <person name="Mei H."/>
            <person name="Zhang T."/>
            <person name="Gao T."/>
            <person name="Zhang H."/>
        </authorList>
    </citation>
    <scope>NUCLEOTIDE SEQUENCE</scope>
    <source>
        <strain evidence="11">G02</strain>
    </source>
</reference>
<evidence type="ECO:0000256" key="5">
    <source>
        <dbReference type="ARBA" id="ARBA00023175"/>
    </source>
</evidence>
<dbReference type="AlphaFoldDB" id="A0AAW2T404"/>
<feature type="coiled-coil region" evidence="8">
    <location>
        <begin position="103"/>
        <end position="183"/>
    </location>
</feature>
<comment type="caution">
    <text evidence="11">The sequence shown here is derived from an EMBL/GenBank/DDBJ whole genome shotgun (WGS) entry which is preliminary data.</text>
</comment>
<evidence type="ECO:0000256" key="9">
    <source>
        <dbReference type="SAM" id="MobiDB-lite"/>
    </source>
</evidence>
<evidence type="ECO:0000259" key="10">
    <source>
        <dbReference type="PROSITE" id="PS50067"/>
    </source>
</evidence>
<reference evidence="11" key="1">
    <citation type="submission" date="2020-06" db="EMBL/GenBank/DDBJ databases">
        <authorList>
            <person name="Li T."/>
            <person name="Hu X."/>
            <person name="Zhang T."/>
            <person name="Song X."/>
            <person name="Zhang H."/>
            <person name="Dai N."/>
            <person name="Sheng W."/>
            <person name="Hou X."/>
            <person name="Wei L."/>
        </authorList>
    </citation>
    <scope>NUCLEOTIDE SEQUENCE</scope>
    <source>
        <strain evidence="11">G02</strain>
        <tissue evidence="11">Leaf</tissue>
    </source>
</reference>
<dbReference type="GO" id="GO:0008017">
    <property type="term" value="F:microtubule binding"/>
    <property type="evidence" value="ECO:0007669"/>
    <property type="project" value="InterPro"/>
</dbReference>
<keyword evidence="5 6" id="KW-0505">Motor protein</keyword>
<feature type="coiled-coil region" evidence="8">
    <location>
        <begin position="282"/>
        <end position="368"/>
    </location>
</feature>
<dbReference type="PROSITE" id="PS00411">
    <property type="entry name" value="KINESIN_MOTOR_1"/>
    <property type="match status" value="1"/>
</dbReference>
<keyword evidence="4 6" id="KW-0067">ATP-binding</keyword>
<sequence>MPPNSGTRVQTRQAFSVVNGGQDPPPTSGPPSNSGSDSGVTEFTREDVEALLIEKLRIKNKYNYKEKSEQMAEYIKRLKQCIKWFQQCEGNYVIEQQKLKHLLELAEKKCNDMELLMKAKEDELNSIIMELRKNLEALQEKFSKEELDKLEALDSLAKEKDSRLAAERLNASLSEELKRSQEDNASNIQKIQSLNDMYKRLHEYNTSLQQYNSKLQSEIHAIKETLKHVEQEKSAIVENLSTLRGHSTSLQEQLASSRASQDEAMKQKEALGSEVTCLRGELQQVRDDRDRQLLQVQALSAEVSTCLSQSEQIRRLHEQLAFAEKKLKLSDISAMETRSEFEEQKTIISQLQNRLADAESKIVEGEQVRKKLHNTILELKGNIRVFCRVRPLLSDDGVGADTKVVSFPTSMEAQGRGIDLTQNGQKLSFTFDKVFMPDASQEDVFVEISQLVQSALDGYKVCIFAYGQTGSGKTYTMMGKPAPPDQKGLIPRSLEQVFETRQILEAQGWKYGMQVSMLEIYNETIRDLLAPNRSGFDASRAENAGKQYSIKHDANGNTHVSDLTIVDVQSSKEVSYLLDRAAQSRSVGKTQMNEQSSRSHFVFTLRITGFNESTDQQVQGVLNLIDLAGSERLSKSGSTGDRLKETQAINKSLSSLSDVIFALAKKEEHVPYRNSKLTYLLQPCLGGDSKTLMFVNVSPDPSSVGESLCSLRFAARVNACEIGVPRRQTNLRSLDSRLSIG</sequence>
<dbReference type="GO" id="GO:0005874">
    <property type="term" value="C:microtubule"/>
    <property type="evidence" value="ECO:0007669"/>
    <property type="project" value="UniProtKB-KW"/>
</dbReference>
<dbReference type="GO" id="GO:0007018">
    <property type="term" value="P:microtubule-based movement"/>
    <property type="evidence" value="ECO:0007669"/>
    <property type="project" value="InterPro"/>
</dbReference>
<dbReference type="InterPro" id="IPR027640">
    <property type="entry name" value="Kinesin-like_fam"/>
</dbReference>
<name>A0AAW2T404_SESRA</name>
<dbReference type="PROSITE" id="PS50067">
    <property type="entry name" value="KINESIN_MOTOR_2"/>
    <property type="match status" value="1"/>
</dbReference>
<dbReference type="Gene3D" id="3.40.850.10">
    <property type="entry name" value="Kinesin motor domain"/>
    <property type="match status" value="1"/>
</dbReference>
<feature type="domain" description="Kinesin motor" evidence="10">
    <location>
        <begin position="382"/>
        <end position="720"/>
    </location>
</feature>
<dbReference type="GO" id="GO:0005524">
    <property type="term" value="F:ATP binding"/>
    <property type="evidence" value="ECO:0007669"/>
    <property type="project" value="UniProtKB-UniRule"/>
</dbReference>
<dbReference type="Pfam" id="PF00225">
    <property type="entry name" value="Kinesin"/>
    <property type="match status" value="1"/>
</dbReference>
<evidence type="ECO:0000256" key="2">
    <source>
        <dbReference type="ARBA" id="ARBA00022701"/>
    </source>
</evidence>
<evidence type="ECO:0000256" key="3">
    <source>
        <dbReference type="ARBA" id="ARBA00022741"/>
    </source>
</evidence>
<feature type="compositionally biased region" description="Low complexity" evidence="9">
    <location>
        <begin position="30"/>
        <end position="39"/>
    </location>
</feature>
<keyword evidence="3 6" id="KW-0547">Nucleotide-binding</keyword>
<dbReference type="EMBL" id="JACGWJ010000009">
    <property type="protein sequence ID" value="KAL0399282.1"/>
    <property type="molecule type" value="Genomic_DNA"/>
</dbReference>
<dbReference type="CDD" id="cd01366">
    <property type="entry name" value="KISc_C_terminal"/>
    <property type="match status" value="1"/>
</dbReference>
<dbReference type="InterPro" id="IPR001752">
    <property type="entry name" value="Kinesin_motor_dom"/>
</dbReference>
<evidence type="ECO:0000313" key="11">
    <source>
        <dbReference type="EMBL" id="KAL0399282.1"/>
    </source>
</evidence>
<proteinExistence type="inferred from homology"/>
<dbReference type="PANTHER" id="PTHR47972:SF46">
    <property type="entry name" value="KINESIN-LIKE PROTEIN"/>
    <property type="match status" value="1"/>
</dbReference>
<dbReference type="SMART" id="SM00129">
    <property type="entry name" value="KISc"/>
    <property type="match status" value="1"/>
</dbReference>
<dbReference type="PRINTS" id="PR00380">
    <property type="entry name" value="KINESINHEAVY"/>
</dbReference>
<dbReference type="InterPro" id="IPR019821">
    <property type="entry name" value="Kinesin_motor_CS"/>
</dbReference>
<comment type="similarity">
    <text evidence="1">Belongs to the TRAFAC class myosin-kinesin ATPase superfamily. Kinesin family. KIN-14 subfamily.</text>
</comment>
<evidence type="ECO:0000256" key="8">
    <source>
        <dbReference type="SAM" id="Coils"/>
    </source>
</evidence>
<evidence type="ECO:0000256" key="7">
    <source>
        <dbReference type="RuleBase" id="RU000394"/>
    </source>
</evidence>
<dbReference type="PANTHER" id="PTHR47972">
    <property type="entry name" value="KINESIN-LIKE PROTEIN KLP-3"/>
    <property type="match status" value="1"/>
</dbReference>
<keyword evidence="8" id="KW-0175">Coiled coil</keyword>
<gene>
    <name evidence="11" type="ORF">Sradi_2271500</name>
</gene>
<keyword evidence="2 7" id="KW-0493">Microtubule</keyword>
<dbReference type="FunFam" id="3.40.850.10:FF:000048">
    <property type="entry name" value="Kinesin-like protein"/>
    <property type="match status" value="1"/>
</dbReference>
<dbReference type="GO" id="GO:0003777">
    <property type="term" value="F:microtubule motor activity"/>
    <property type="evidence" value="ECO:0007669"/>
    <property type="project" value="InterPro"/>
</dbReference>